<feature type="transmembrane region" description="Helical" evidence="1">
    <location>
        <begin position="118"/>
        <end position="136"/>
    </location>
</feature>
<dbReference type="AlphaFoldDB" id="A0A1B3B840"/>
<feature type="transmembrane region" description="Helical" evidence="1">
    <location>
        <begin position="31"/>
        <end position="48"/>
    </location>
</feature>
<evidence type="ECO:0000256" key="1">
    <source>
        <dbReference type="SAM" id="Phobius"/>
    </source>
</evidence>
<gene>
    <name evidence="2" type="ORF">KS2013_241</name>
</gene>
<evidence type="ECO:0000313" key="3">
    <source>
        <dbReference type="Proteomes" id="UP000094147"/>
    </source>
</evidence>
<protein>
    <recommendedName>
        <fullName evidence="4">DUF2878 domain-containing protein</fullName>
    </recommendedName>
</protein>
<feature type="transmembrane region" description="Helical" evidence="1">
    <location>
        <begin position="92"/>
        <end position="111"/>
    </location>
</feature>
<organism evidence="2 3">
    <name type="scientific">Kangiella sediminilitoris</name>
    <dbReference type="NCBI Taxonomy" id="1144748"/>
    <lineage>
        <taxon>Bacteria</taxon>
        <taxon>Pseudomonadati</taxon>
        <taxon>Pseudomonadota</taxon>
        <taxon>Gammaproteobacteria</taxon>
        <taxon>Kangiellales</taxon>
        <taxon>Kangiellaceae</taxon>
        <taxon>Kangiella</taxon>
    </lineage>
</organism>
<feature type="transmembrane region" description="Helical" evidence="1">
    <location>
        <begin position="148"/>
        <end position="170"/>
    </location>
</feature>
<dbReference type="OrthoDB" id="21939at2"/>
<dbReference type="InterPro" id="IPR021306">
    <property type="entry name" value="DUF2878"/>
</dbReference>
<name>A0A1B3B840_9GAMM</name>
<dbReference type="Pfam" id="PF11086">
    <property type="entry name" value="DUF2878"/>
    <property type="match status" value="1"/>
</dbReference>
<dbReference type="STRING" id="1144748.KS2013_241"/>
<keyword evidence="1" id="KW-1133">Transmembrane helix</keyword>
<feature type="transmembrane region" description="Helical" evidence="1">
    <location>
        <begin position="7"/>
        <end position="25"/>
    </location>
</feature>
<reference evidence="3" key="1">
    <citation type="submission" date="2015-08" db="EMBL/GenBank/DDBJ databases">
        <authorList>
            <person name="Kim K.M."/>
        </authorList>
    </citation>
    <scope>NUCLEOTIDE SEQUENCE [LARGE SCALE GENOMIC DNA]</scope>
    <source>
        <strain evidence="3">KCTC 23892</strain>
    </source>
</reference>
<keyword evidence="1" id="KW-0472">Membrane</keyword>
<dbReference type="KEGG" id="ksd:KS2013_241"/>
<evidence type="ECO:0008006" key="4">
    <source>
        <dbReference type="Google" id="ProtNLM"/>
    </source>
</evidence>
<evidence type="ECO:0000313" key="2">
    <source>
        <dbReference type="EMBL" id="AOE48969.1"/>
    </source>
</evidence>
<dbReference type="RefSeq" id="WP_068988604.1">
    <property type="nucleotide sequence ID" value="NZ_CP012418.1"/>
</dbReference>
<keyword evidence="3" id="KW-1185">Reference proteome</keyword>
<keyword evidence="1" id="KW-0812">Transmembrane</keyword>
<accession>A0A1B3B840</accession>
<sequence>MARIKLTNNLVNFVLFQAVWVGFVVGGSHDMIWWGVIVLTGMLLWQLWPSRRADNDIKLILTSMAAGTVTGTIWSVTGLIDFKSHWPIDYLSPWWIIALWASFGAALNHSLSWLQKTPWLAAIFGAIGGPTSYAAANRLGAIEINNFWFTLGLMSVVWFVAVFILMKVALADPSTKSRGLADVW</sequence>
<feature type="transmembrane region" description="Helical" evidence="1">
    <location>
        <begin position="60"/>
        <end position="80"/>
    </location>
</feature>
<dbReference type="EMBL" id="CP012418">
    <property type="protein sequence ID" value="AOE48969.1"/>
    <property type="molecule type" value="Genomic_DNA"/>
</dbReference>
<dbReference type="Proteomes" id="UP000094147">
    <property type="component" value="Chromosome"/>
</dbReference>
<proteinExistence type="predicted"/>